<reference evidence="3" key="1">
    <citation type="journal article" date="2019" name="Int. J. Syst. Evol. Microbiol.">
        <title>The Global Catalogue of Microorganisms (GCM) 10K type strain sequencing project: providing services to taxonomists for standard genome sequencing and annotation.</title>
        <authorList>
            <consortium name="The Broad Institute Genomics Platform"/>
            <consortium name="The Broad Institute Genome Sequencing Center for Infectious Disease"/>
            <person name="Wu L."/>
            <person name="Ma J."/>
        </authorList>
    </citation>
    <scope>NUCLEOTIDE SEQUENCE [LARGE SCALE GENOMIC DNA]</scope>
    <source>
        <strain evidence="3">CCUG 57401</strain>
    </source>
</reference>
<protein>
    <submittedName>
        <fullName evidence="2">Uncharacterized protein</fullName>
    </submittedName>
</protein>
<dbReference type="EMBL" id="JBHSMF010000006">
    <property type="protein sequence ID" value="MFC5498114.1"/>
    <property type="molecule type" value="Genomic_DNA"/>
</dbReference>
<organism evidence="2 3">
    <name type="scientific">Caenimonas terrae</name>
    <dbReference type="NCBI Taxonomy" id="696074"/>
    <lineage>
        <taxon>Bacteria</taxon>
        <taxon>Pseudomonadati</taxon>
        <taxon>Pseudomonadota</taxon>
        <taxon>Betaproteobacteria</taxon>
        <taxon>Burkholderiales</taxon>
        <taxon>Comamonadaceae</taxon>
        <taxon>Caenimonas</taxon>
    </lineage>
</organism>
<name>A0ABW0NGR8_9BURK</name>
<proteinExistence type="predicted"/>
<evidence type="ECO:0000313" key="2">
    <source>
        <dbReference type="EMBL" id="MFC5498114.1"/>
    </source>
</evidence>
<keyword evidence="3" id="KW-1185">Reference proteome</keyword>
<keyword evidence="1" id="KW-0732">Signal</keyword>
<feature type="signal peptide" evidence="1">
    <location>
        <begin position="1"/>
        <end position="31"/>
    </location>
</feature>
<gene>
    <name evidence="2" type="ORF">ACFPOE_11260</name>
</gene>
<dbReference type="RefSeq" id="WP_376850175.1">
    <property type="nucleotide sequence ID" value="NZ_JBHSMF010000006.1"/>
</dbReference>
<comment type="caution">
    <text evidence="2">The sequence shown here is derived from an EMBL/GenBank/DDBJ whole genome shotgun (WGS) entry which is preliminary data.</text>
</comment>
<sequence>MISTYSINRQSQTMSNLLVGISMIAGAPAHAAVPVHVPAATRVTTPLQSQETPPSVTVTYDLEKPALAFEDGVGQVFSRLQAAQEPLGREFEQVLIDNLWNLYSRS</sequence>
<evidence type="ECO:0000256" key="1">
    <source>
        <dbReference type="SAM" id="SignalP"/>
    </source>
</evidence>
<feature type="chain" id="PRO_5046910952" evidence="1">
    <location>
        <begin position="32"/>
        <end position="106"/>
    </location>
</feature>
<accession>A0ABW0NGR8</accession>
<evidence type="ECO:0000313" key="3">
    <source>
        <dbReference type="Proteomes" id="UP001596037"/>
    </source>
</evidence>
<dbReference type="Proteomes" id="UP001596037">
    <property type="component" value="Unassembled WGS sequence"/>
</dbReference>